<dbReference type="AlphaFoldDB" id="A0AA40EZ37"/>
<gene>
    <name evidence="2" type="ORF">B0T21DRAFT_355571</name>
</gene>
<name>A0AA40EZ37_9PEZI</name>
<feature type="compositionally biased region" description="Polar residues" evidence="1">
    <location>
        <begin position="579"/>
        <end position="589"/>
    </location>
</feature>
<feature type="compositionally biased region" description="Low complexity" evidence="1">
    <location>
        <begin position="214"/>
        <end position="250"/>
    </location>
</feature>
<feature type="region of interest" description="Disordered" evidence="1">
    <location>
        <begin position="69"/>
        <end position="110"/>
    </location>
</feature>
<evidence type="ECO:0000313" key="2">
    <source>
        <dbReference type="EMBL" id="KAK0747982.1"/>
    </source>
</evidence>
<keyword evidence="3" id="KW-1185">Reference proteome</keyword>
<sequence length="601" mass="66237">MIHRMVYQSKVPGHPIKPSSHIIFAVAAWQSYCVKPTMAHHNRRTHNNSLVDNGTAIVNRLPSTGVVDAKPAQRTSSISHSESARRTISSCSKSKVAAKRHRHQTSLSDSRINTSAKALLPLLSSLSSLVVQKTSLKKSPPSLVRQTLSSATANLLYNRVRNHERATYSYLLKRKRKRTHRRVSLKKMSSLDHLGPVAADEPLPDQETVNHPTPSSASSSRSTSPSDSSSSRQQSESVTSVSSAESSQKAADAKVEEVKERVESKVEEKVKDVNVSTQATGTDAATASDTKIGSAKRKHEETEDDTTPQPKKVVKTIRLIIKKPTPARSTSPPRVMTGAATDEPPLMSGARASPPPLMTSAVAKPSTKIILKRPSSDVAPPVMTPALANGLDHKGTAKQKKQDKGKRKLIEEDDEEKTDPAPKRARYTKNTYEGSEKAVHKMEYYERRRHEMLVDPLGYDDLVRTTNKPIPAHAQRKFLRWERHYRHPKPEKFEMSGALNPPDMTSALAGSGNKDGAENLSKSARKRAHKKRVEEEVAALRREKSRERTTSGGETEGEEKLTGKGKGVARVRKAKATSIGYQKQQQQRKMSAGRKYNGGSD</sequence>
<feature type="compositionally biased region" description="Basic and acidic residues" evidence="1">
    <location>
        <begin position="532"/>
        <end position="549"/>
    </location>
</feature>
<protein>
    <submittedName>
        <fullName evidence="2">Uncharacterized protein</fullName>
    </submittedName>
</protein>
<proteinExistence type="predicted"/>
<feature type="region of interest" description="Disordered" evidence="1">
    <location>
        <begin position="372"/>
        <end position="436"/>
    </location>
</feature>
<feature type="compositionally biased region" description="Low complexity" evidence="1">
    <location>
        <begin position="276"/>
        <end position="290"/>
    </location>
</feature>
<feature type="compositionally biased region" description="Polar residues" evidence="1">
    <location>
        <begin position="73"/>
        <end position="93"/>
    </location>
</feature>
<dbReference type="Proteomes" id="UP001172159">
    <property type="component" value="Unassembled WGS sequence"/>
</dbReference>
<feature type="region of interest" description="Disordered" evidence="1">
    <location>
        <begin position="491"/>
        <end position="601"/>
    </location>
</feature>
<evidence type="ECO:0000313" key="3">
    <source>
        <dbReference type="Proteomes" id="UP001172159"/>
    </source>
</evidence>
<comment type="caution">
    <text evidence="2">The sequence shown here is derived from an EMBL/GenBank/DDBJ whole genome shotgun (WGS) entry which is preliminary data.</text>
</comment>
<dbReference type="EMBL" id="JAUKTV010000001">
    <property type="protein sequence ID" value="KAK0747982.1"/>
    <property type="molecule type" value="Genomic_DNA"/>
</dbReference>
<organism evidence="2 3">
    <name type="scientific">Apiosordaria backusii</name>
    <dbReference type="NCBI Taxonomy" id="314023"/>
    <lineage>
        <taxon>Eukaryota</taxon>
        <taxon>Fungi</taxon>
        <taxon>Dikarya</taxon>
        <taxon>Ascomycota</taxon>
        <taxon>Pezizomycotina</taxon>
        <taxon>Sordariomycetes</taxon>
        <taxon>Sordariomycetidae</taxon>
        <taxon>Sordariales</taxon>
        <taxon>Lasiosphaeriaceae</taxon>
        <taxon>Apiosordaria</taxon>
    </lineage>
</organism>
<accession>A0AA40EZ37</accession>
<feature type="compositionally biased region" description="Basic residues" evidence="1">
    <location>
        <begin position="396"/>
        <end position="407"/>
    </location>
</feature>
<evidence type="ECO:0000256" key="1">
    <source>
        <dbReference type="SAM" id="MobiDB-lite"/>
    </source>
</evidence>
<feature type="compositionally biased region" description="Basic and acidic residues" evidence="1">
    <location>
        <begin position="251"/>
        <end position="272"/>
    </location>
</feature>
<reference evidence="2" key="1">
    <citation type="submission" date="2023-06" db="EMBL/GenBank/DDBJ databases">
        <title>Genome-scale phylogeny and comparative genomics of the fungal order Sordariales.</title>
        <authorList>
            <consortium name="Lawrence Berkeley National Laboratory"/>
            <person name="Hensen N."/>
            <person name="Bonometti L."/>
            <person name="Westerberg I."/>
            <person name="Brannstrom I.O."/>
            <person name="Guillou S."/>
            <person name="Cros-Aarteil S."/>
            <person name="Calhoun S."/>
            <person name="Haridas S."/>
            <person name="Kuo A."/>
            <person name="Mondo S."/>
            <person name="Pangilinan J."/>
            <person name="Riley R."/>
            <person name="Labutti K."/>
            <person name="Andreopoulos B."/>
            <person name="Lipzen A."/>
            <person name="Chen C."/>
            <person name="Yanf M."/>
            <person name="Daum C."/>
            <person name="Ng V."/>
            <person name="Clum A."/>
            <person name="Steindorff A."/>
            <person name="Ohm R."/>
            <person name="Martin F."/>
            <person name="Silar P."/>
            <person name="Natvig D."/>
            <person name="Lalanne C."/>
            <person name="Gautier V."/>
            <person name="Ament-Velasquez S.L."/>
            <person name="Kruys A."/>
            <person name="Hutchinson M.I."/>
            <person name="Powell A.J."/>
            <person name="Barry K."/>
            <person name="Miller A.N."/>
            <person name="Grigoriev I.V."/>
            <person name="Debuchy R."/>
            <person name="Gladieux P."/>
            <person name="Thoren M.H."/>
            <person name="Johannesson H."/>
        </authorList>
    </citation>
    <scope>NUCLEOTIDE SEQUENCE</scope>
    <source>
        <strain evidence="2">CBS 540.89</strain>
    </source>
</reference>
<feature type="region of interest" description="Disordered" evidence="1">
    <location>
        <begin position="174"/>
        <end position="360"/>
    </location>
</feature>
<feature type="compositionally biased region" description="Basic residues" evidence="1">
    <location>
        <begin position="174"/>
        <end position="185"/>
    </location>
</feature>